<evidence type="ECO:0000256" key="2">
    <source>
        <dbReference type="ARBA" id="ARBA00022475"/>
    </source>
</evidence>
<dbReference type="Pfam" id="PF08395">
    <property type="entry name" value="7tm_7"/>
    <property type="match status" value="1"/>
</dbReference>
<evidence type="ECO:0000256" key="8">
    <source>
        <dbReference type="RuleBase" id="RU363108"/>
    </source>
</evidence>
<evidence type="ECO:0000256" key="1">
    <source>
        <dbReference type="ARBA" id="ARBA00004651"/>
    </source>
</evidence>
<keyword evidence="3 8" id="KW-0812">Transmembrane</keyword>
<proteinExistence type="inferred from homology"/>
<dbReference type="GO" id="GO:0030424">
    <property type="term" value="C:axon"/>
    <property type="evidence" value="ECO:0007669"/>
    <property type="project" value="TreeGrafter"/>
</dbReference>
<comment type="subcellular location">
    <subcellularLocation>
        <location evidence="1 8">Cell membrane</location>
        <topology evidence="1 8">Multi-pass membrane protein</topology>
    </subcellularLocation>
</comment>
<dbReference type="GO" id="GO:0043025">
    <property type="term" value="C:neuronal cell body"/>
    <property type="evidence" value="ECO:0007669"/>
    <property type="project" value="TreeGrafter"/>
</dbReference>
<dbReference type="GO" id="GO:0008049">
    <property type="term" value="P:male courtship behavior"/>
    <property type="evidence" value="ECO:0007669"/>
    <property type="project" value="TreeGrafter"/>
</dbReference>
<comment type="caution">
    <text evidence="9">The sequence shown here is derived from an EMBL/GenBank/DDBJ whole genome shotgun (WGS) entry which is preliminary data.</text>
</comment>
<evidence type="ECO:0000256" key="7">
    <source>
        <dbReference type="ARBA" id="ARBA00023224"/>
    </source>
</evidence>
<evidence type="ECO:0000256" key="5">
    <source>
        <dbReference type="ARBA" id="ARBA00023136"/>
    </source>
</evidence>
<keyword evidence="4 8" id="KW-1133">Transmembrane helix</keyword>
<keyword evidence="7 8" id="KW-0807">Transducer</keyword>
<feature type="transmembrane region" description="Helical" evidence="8">
    <location>
        <begin position="249"/>
        <end position="269"/>
    </location>
</feature>
<keyword evidence="5 8" id="KW-0472">Membrane</keyword>
<keyword evidence="6 8" id="KW-0675">Receptor</keyword>
<accession>A0AAV8VUU1</accession>
<dbReference type="PANTHER" id="PTHR21143">
    <property type="entry name" value="INVERTEBRATE GUSTATORY RECEPTOR"/>
    <property type="match status" value="1"/>
</dbReference>
<dbReference type="Proteomes" id="UP001159042">
    <property type="component" value="Unassembled WGS sequence"/>
</dbReference>
<name>A0AAV8VUU1_9CUCU</name>
<dbReference type="InterPro" id="IPR013604">
    <property type="entry name" value="7TM_chemorcpt"/>
</dbReference>
<comment type="function">
    <text evidence="8">Gustatory receptor which mediates acceptance or avoidance behavior, depending on its substrates.</text>
</comment>
<evidence type="ECO:0000256" key="6">
    <source>
        <dbReference type="ARBA" id="ARBA00023170"/>
    </source>
</evidence>
<feature type="transmembrane region" description="Helical" evidence="8">
    <location>
        <begin position="367"/>
        <end position="389"/>
    </location>
</feature>
<evidence type="ECO:0000313" key="9">
    <source>
        <dbReference type="EMBL" id="KAJ8917988.1"/>
    </source>
</evidence>
<dbReference type="EMBL" id="JANEYG010000028">
    <property type="protein sequence ID" value="KAJ8917988.1"/>
    <property type="molecule type" value="Genomic_DNA"/>
</dbReference>
<gene>
    <name evidence="9" type="ORF">NQ315_011441</name>
</gene>
<dbReference type="GO" id="GO:0007165">
    <property type="term" value="P:signal transduction"/>
    <property type="evidence" value="ECO:0007669"/>
    <property type="project" value="UniProtKB-KW"/>
</dbReference>
<feature type="transmembrane region" description="Helical" evidence="8">
    <location>
        <begin position="94"/>
        <end position="112"/>
    </location>
</feature>
<reference evidence="9 10" key="1">
    <citation type="journal article" date="2023" name="Insect Mol. Biol.">
        <title>Genome sequencing provides insights into the evolution of gene families encoding plant cell wall-degrading enzymes in longhorned beetles.</title>
        <authorList>
            <person name="Shin N.R."/>
            <person name="Okamura Y."/>
            <person name="Kirsch R."/>
            <person name="Pauchet Y."/>
        </authorList>
    </citation>
    <scope>NUCLEOTIDE SEQUENCE [LARGE SCALE GENOMIC DNA]</scope>
    <source>
        <strain evidence="9">EAD_L_NR</strain>
    </source>
</reference>
<protein>
    <recommendedName>
        <fullName evidence="8">Gustatory receptor</fullName>
    </recommendedName>
</protein>
<dbReference type="AlphaFoldDB" id="A0AAV8VUU1"/>
<evidence type="ECO:0000256" key="3">
    <source>
        <dbReference type="ARBA" id="ARBA00022692"/>
    </source>
</evidence>
<organism evidence="9 10">
    <name type="scientific">Exocentrus adspersus</name>
    <dbReference type="NCBI Taxonomy" id="1586481"/>
    <lineage>
        <taxon>Eukaryota</taxon>
        <taxon>Metazoa</taxon>
        <taxon>Ecdysozoa</taxon>
        <taxon>Arthropoda</taxon>
        <taxon>Hexapoda</taxon>
        <taxon>Insecta</taxon>
        <taxon>Pterygota</taxon>
        <taxon>Neoptera</taxon>
        <taxon>Endopterygota</taxon>
        <taxon>Coleoptera</taxon>
        <taxon>Polyphaga</taxon>
        <taxon>Cucujiformia</taxon>
        <taxon>Chrysomeloidea</taxon>
        <taxon>Cerambycidae</taxon>
        <taxon>Lamiinae</taxon>
        <taxon>Acanthocinini</taxon>
        <taxon>Exocentrus</taxon>
    </lineage>
</organism>
<evidence type="ECO:0000256" key="4">
    <source>
        <dbReference type="ARBA" id="ARBA00022989"/>
    </source>
</evidence>
<feature type="transmembrane region" description="Helical" evidence="8">
    <location>
        <begin position="329"/>
        <end position="347"/>
    </location>
</feature>
<feature type="transmembrane region" description="Helical" evidence="8">
    <location>
        <begin position="209"/>
        <end position="229"/>
    </location>
</feature>
<sequence length="467" mass="54095">MNHLEYVQKLDILILLRQFKMGNVLGLTPIFFDSTKKKRIALQSLPREAAGGFCNVFRPPCKAQSYLMIHENLILHNFITARITSNTKMPSDILNVKILFCIGKILGVTPLWLKTASYLTKIYVTLLTLLVVSGTFLSMNSRYRSLVDLQMSSQQAFLECSECLSELLFMLSCFLGVSCKGKAWNELFQNFLKVEDMFHYSDFKNKGSICVFATRLTLVNLTFFAVHAYEILIWEDIQEAQSASTEYGYILYRISMYYQFFTVYLTFCLTEMLRKRYQFLNSMLEEALKHKCKVVVISNKENQRVLWKLYKIQRVYTTMFKLVQSFNNVFNWILFFYFTAFVTNILVNINYVLKYTKTENGELNAKILIAYVIYSIVYIISTVAIVMSCDGVEQSGKRIAKTCFLYQEVLEKPSFKEELVLFSRFATELAPSFTAAGFFQINQPVLATLFSAVTTYLIIIIQFNMTL</sequence>
<keyword evidence="10" id="KW-1185">Reference proteome</keyword>
<dbReference type="PANTHER" id="PTHR21143:SF104">
    <property type="entry name" value="GUSTATORY RECEPTOR 8A-RELATED"/>
    <property type="match status" value="1"/>
</dbReference>
<dbReference type="GO" id="GO:0005886">
    <property type="term" value="C:plasma membrane"/>
    <property type="evidence" value="ECO:0007669"/>
    <property type="project" value="UniProtKB-SubCell"/>
</dbReference>
<dbReference type="GO" id="GO:0050909">
    <property type="term" value="P:sensory perception of taste"/>
    <property type="evidence" value="ECO:0007669"/>
    <property type="project" value="InterPro"/>
</dbReference>
<feature type="transmembrane region" description="Helical" evidence="8">
    <location>
        <begin position="118"/>
        <end position="137"/>
    </location>
</feature>
<keyword evidence="2 8" id="KW-1003">Cell membrane</keyword>
<evidence type="ECO:0000313" key="10">
    <source>
        <dbReference type="Proteomes" id="UP001159042"/>
    </source>
</evidence>
<dbReference type="GO" id="GO:0030425">
    <property type="term" value="C:dendrite"/>
    <property type="evidence" value="ECO:0007669"/>
    <property type="project" value="TreeGrafter"/>
</dbReference>
<dbReference type="GO" id="GO:0007635">
    <property type="term" value="P:chemosensory behavior"/>
    <property type="evidence" value="ECO:0007669"/>
    <property type="project" value="TreeGrafter"/>
</dbReference>
<comment type="similarity">
    <text evidence="8">Belongs to the insect chemoreceptor superfamily. Gustatory receptor (GR) family.</text>
</comment>
<feature type="transmembrane region" description="Helical" evidence="8">
    <location>
        <begin position="445"/>
        <end position="465"/>
    </location>
</feature>